<evidence type="ECO:0000256" key="1">
    <source>
        <dbReference type="SAM" id="Coils"/>
    </source>
</evidence>
<feature type="domain" description="DUF7806" evidence="2">
    <location>
        <begin position="213"/>
        <end position="307"/>
    </location>
</feature>
<dbReference type="PANTHER" id="PTHR35489:SF2">
    <property type="entry name" value="TITAN9"/>
    <property type="match status" value="1"/>
</dbReference>
<evidence type="ECO:0000259" key="2">
    <source>
        <dbReference type="Pfam" id="PF25091"/>
    </source>
</evidence>
<dbReference type="GO" id="GO:0003006">
    <property type="term" value="P:developmental process involved in reproduction"/>
    <property type="evidence" value="ECO:0007669"/>
    <property type="project" value="TreeGrafter"/>
</dbReference>
<keyword evidence="1" id="KW-0175">Coiled coil</keyword>
<dbReference type="InterPro" id="IPR056708">
    <property type="entry name" value="DUF7806"/>
</dbReference>
<name>A0A6M2EML7_9ROSI</name>
<proteinExistence type="predicted"/>
<organism evidence="3">
    <name type="scientific">Populus davidiana</name>
    <dbReference type="NCBI Taxonomy" id="266767"/>
    <lineage>
        <taxon>Eukaryota</taxon>
        <taxon>Viridiplantae</taxon>
        <taxon>Streptophyta</taxon>
        <taxon>Embryophyta</taxon>
        <taxon>Tracheophyta</taxon>
        <taxon>Spermatophyta</taxon>
        <taxon>Magnoliopsida</taxon>
        <taxon>eudicotyledons</taxon>
        <taxon>Gunneridae</taxon>
        <taxon>Pentapetalae</taxon>
        <taxon>rosids</taxon>
        <taxon>fabids</taxon>
        <taxon>Malpighiales</taxon>
        <taxon>Salicaceae</taxon>
        <taxon>Saliceae</taxon>
        <taxon>Populus</taxon>
    </lineage>
</organism>
<dbReference type="AlphaFoldDB" id="A0A6M2EML7"/>
<sequence length="310" mass="36178">MEDLYKKLYAKYDKLKKKQLSEFDELNKDQEVKFLNYASVAEEMIQYLKDENDRLRKQASDWRSEAASIRSTMDEQCAEYQKLLMEENQKNKILNEEVEKLQNQLQYGLPCNSKDRNNDNVRLNMLETAQVTPEESSIASTRRMVRKRSREARENLEVEITHGGNDIVGYNDMEEKSAKRSSKGTVPCGDLPNDQQLESCERILYRSAESGPANFQFQALLEYLVGMKLSAVNQNDEVCISALHQSSGYAFTLTWMKNEAVEEPELLYRVLTLGTFERVAPEWMRSVLMFSMRMWPIFFERLACVIKLHR</sequence>
<protein>
    <recommendedName>
        <fullName evidence="2">DUF7806 domain-containing protein</fullName>
    </recommendedName>
</protein>
<feature type="coiled-coil region" evidence="1">
    <location>
        <begin position="38"/>
        <end position="104"/>
    </location>
</feature>
<dbReference type="EMBL" id="GILB01006230">
    <property type="protein sequence ID" value="NUU86563.1"/>
    <property type="molecule type" value="Transcribed_RNA"/>
</dbReference>
<dbReference type="PANTHER" id="PTHR35489">
    <property type="entry name" value="TITAN9"/>
    <property type="match status" value="1"/>
</dbReference>
<reference evidence="3" key="1">
    <citation type="submission" date="2020-03" db="EMBL/GenBank/DDBJ databases">
        <authorList>
            <person name="Zhang R."/>
        </authorList>
    </citation>
    <scope>NUCLEOTIDE SEQUENCE</scope>
</reference>
<dbReference type="Pfam" id="PF25091">
    <property type="entry name" value="DUF7806"/>
    <property type="match status" value="1"/>
</dbReference>
<evidence type="ECO:0000313" key="3">
    <source>
        <dbReference type="EMBL" id="NUU86563.1"/>
    </source>
</evidence>
<accession>A0A6M2EML7</accession>